<dbReference type="Proteomes" id="UP000623010">
    <property type="component" value="Unassembled WGS sequence"/>
</dbReference>
<evidence type="ECO:0000313" key="1">
    <source>
        <dbReference type="EMBL" id="GGZ72917.1"/>
    </source>
</evidence>
<gene>
    <name evidence="1" type="ORF">GCM10010389_07870</name>
</gene>
<organism evidence="1 2">
    <name type="scientific">Streptomyces echinoruber</name>
    <dbReference type="NCBI Taxonomy" id="68898"/>
    <lineage>
        <taxon>Bacteria</taxon>
        <taxon>Bacillati</taxon>
        <taxon>Actinomycetota</taxon>
        <taxon>Actinomycetes</taxon>
        <taxon>Kitasatosporales</taxon>
        <taxon>Streptomycetaceae</taxon>
        <taxon>Streptomyces</taxon>
    </lineage>
</organism>
<dbReference type="AlphaFoldDB" id="A0A918QXF1"/>
<accession>A0A918QXF1</accession>
<dbReference type="RefSeq" id="WP_190055856.1">
    <property type="nucleotide sequence ID" value="NZ_BMWH01000002.1"/>
</dbReference>
<name>A0A918QXF1_9ACTN</name>
<protein>
    <submittedName>
        <fullName evidence="1">Uncharacterized protein</fullName>
    </submittedName>
</protein>
<keyword evidence="2" id="KW-1185">Reference proteome</keyword>
<dbReference type="EMBL" id="BMWH01000002">
    <property type="protein sequence ID" value="GGZ72917.1"/>
    <property type="molecule type" value="Genomic_DNA"/>
</dbReference>
<reference evidence="1" key="2">
    <citation type="submission" date="2020-09" db="EMBL/GenBank/DDBJ databases">
        <authorList>
            <person name="Sun Q."/>
            <person name="Ohkuma M."/>
        </authorList>
    </citation>
    <scope>NUCLEOTIDE SEQUENCE</scope>
    <source>
        <strain evidence="1">JCM 5016</strain>
    </source>
</reference>
<reference evidence="1" key="1">
    <citation type="journal article" date="2014" name="Int. J. Syst. Evol. Microbiol.">
        <title>Complete genome sequence of Corynebacterium casei LMG S-19264T (=DSM 44701T), isolated from a smear-ripened cheese.</title>
        <authorList>
            <consortium name="US DOE Joint Genome Institute (JGI-PGF)"/>
            <person name="Walter F."/>
            <person name="Albersmeier A."/>
            <person name="Kalinowski J."/>
            <person name="Ruckert C."/>
        </authorList>
    </citation>
    <scope>NUCLEOTIDE SEQUENCE</scope>
    <source>
        <strain evidence="1">JCM 5016</strain>
    </source>
</reference>
<comment type="caution">
    <text evidence="1">The sequence shown here is derived from an EMBL/GenBank/DDBJ whole genome shotgun (WGS) entry which is preliminary data.</text>
</comment>
<evidence type="ECO:0000313" key="2">
    <source>
        <dbReference type="Proteomes" id="UP000623010"/>
    </source>
</evidence>
<sequence length="132" mass="14350">MTRYWHGGVPGRLPGDRLLPPAVTGTERTLTRYAHVLGASAERARRDRVYVATGRDIARVYAAFYPDGALYEVLPVGGMTADPDCLVDGVSWEYPAAVVVDVVDPVVLLRGRSVDAWLRLLNRATARAGEAT</sequence>
<proteinExistence type="predicted"/>